<protein>
    <recommendedName>
        <fullName evidence="2">Protein kinase</fullName>
    </recommendedName>
</protein>
<gene>
    <name evidence="1" type="ORF">AB5J50_16870</name>
</gene>
<evidence type="ECO:0000313" key="1">
    <source>
        <dbReference type="EMBL" id="XDQ62355.1"/>
    </source>
</evidence>
<sequence length="138" mass="15048">MDPIALAAGTALVGAMANDAWQGARSAMTELWRRMRPEQADAVDAELAETRAQVLSAREVGERETEQALTADWQLRLQALLRAHPEVADELRNLLDTRLAPLLSAEEQSAVGSLVMKAEASGSGRVYQAGRDQHITER</sequence>
<organism evidence="1">
    <name type="scientific">Streptomyces sp. R35</name>
    <dbReference type="NCBI Taxonomy" id="3238630"/>
    <lineage>
        <taxon>Bacteria</taxon>
        <taxon>Bacillati</taxon>
        <taxon>Actinomycetota</taxon>
        <taxon>Actinomycetes</taxon>
        <taxon>Kitasatosporales</taxon>
        <taxon>Streptomycetaceae</taxon>
        <taxon>Streptomyces</taxon>
    </lineage>
</organism>
<accession>A0AB39S2B7</accession>
<reference evidence="1" key="1">
    <citation type="submission" date="2024-07" db="EMBL/GenBank/DDBJ databases">
        <authorList>
            <person name="Yu S.T."/>
        </authorList>
    </citation>
    <scope>NUCLEOTIDE SEQUENCE</scope>
    <source>
        <strain evidence="1">R35</strain>
    </source>
</reference>
<dbReference type="AlphaFoldDB" id="A0AB39S2B7"/>
<dbReference type="EMBL" id="CP163440">
    <property type="protein sequence ID" value="XDQ62355.1"/>
    <property type="molecule type" value="Genomic_DNA"/>
</dbReference>
<dbReference type="RefSeq" id="WP_369258909.1">
    <property type="nucleotide sequence ID" value="NZ_CP163440.1"/>
</dbReference>
<evidence type="ECO:0008006" key="2">
    <source>
        <dbReference type="Google" id="ProtNLM"/>
    </source>
</evidence>
<name>A0AB39S2B7_9ACTN</name>
<proteinExistence type="predicted"/>